<keyword evidence="2" id="KW-1185">Reference proteome</keyword>
<evidence type="ECO:0000313" key="2">
    <source>
        <dbReference type="Proteomes" id="UP000265520"/>
    </source>
</evidence>
<dbReference type="EMBL" id="LXQA010018531">
    <property type="protein sequence ID" value="MCH90537.1"/>
    <property type="molecule type" value="Genomic_DNA"/>
</dbReference>
<protein>
    <submittedName>
        <fullName evidence="1">Uncharacterized protein</fullName>
    </submittedName>
</protein>
<accession>A0A392MSP8</accession>
<reference evidence="1 2" key="1">
    <citation type="journal article" date="2018" name="Front. Plant Sci.">
        <title>Red Clover (Trifolium pratense) and Zigzag Clover (T. medium) - A Picture of Genomic Similarities and Differences.</title>
        <authorList>
            <person name="Dluhosova J."/>
            <person name="Istvanek J."/>
            <person name="Nedelnik J."/>
            <person name="Repkova J."/>
        </authorList>
    </citation>
    <scope>NUCLEOTIDE SEQUENCE [LARGE SCALE GENOMIC DNA]</scope>
    <source>
        <strain evidence="2">cv. 10/8</strain>
        <tissue evidence="1">Leaf</tissue>
    </source>
</reference>
<name>A0A392MSP8_9FABA</name>
<gene>
    <name evidence="1" type="ORF">A2U01_0011453</name>
</gene>
<comment type="caution">
    <text evidence="1">The sequence shown here is derived from an EMBL/GenBank/DDBJ whole genome shotgun (WGS) entry which is preliminary data.</text>
</comment>
<dbReference type="AlphaFoldDB" id="A0A392MSP8"/>
<proteinExistence type="predicted"/>
<dbReference type="Proteomes" id="UP000265520">
    <property type="component" value="Unassembled WGS sequence"/>
</dbReference>
<evidence type="ECO:0000313" key="1">
    <source>
        <dbReference type="EMBL" id="MCH90537.1"/>
    </source>
</evidence>
<sequence length="93" mass="10978">MYTTLCEVKKIWLEMCQIRDKARQREMSIWIGLAKFVVPKSCCLWMGICVCEMKKIWVDHVSNKEINKEIREVTDFVVPKSSSQPLSKYCPFD</sequence>
<organism evidence="1 2">
    <name type="scientific">Trifolium medium</name>
    <dbReference type="NCBI Taxonomy" id="97028"/>
    <lineage>
        <taxon>Eukaryota</taxon>
        <taxon>Viridiplantae</taxon>
        <taxon>Streptophyta</taxon>
        <taxon>Embryophyta</taxon>
        <taxon>Tracheophyta</taxon>
        <taxon>Spermatophyta</taxon>
        <taxon>Magnoliopsida</taxon>
        <taxon>eudicotyledons</taxon>
        <taxon>Gunneridae</taxon>
        <taxon>Pentapetalae</taxon>
        <taxon>rosids</taxon>
        <taxon>fabids</taxon>
        <taxon>Fabales</taxon>
        <taxon>Fabaceae</taxon>
        <taxon>Papilionoideae</taxon>
        <taxon>50 kb inversion clade</taxon>
        <taxon>NPAAA clade</taxon>
        <taxon>Hologalegina</taxon>
        <taxon>IRL clade</taxon>
        <taxon>Trifolieae</taxon>
        <taxon>Trifolium</taxon>
    </lineage>
</organism>